<dbReference type="AlphaFoldDB" id="A0A2P2SY03"/>
<reference evidence="3" key="2">
    <citation type="journal article" date="2018" name="Nat. Commun.">
        <title>Extreme sensitivity to ultraviolet light in the fungal pathogen causing white-nose syndrome of bats.</title>
        <authorList>
            <person name="Palmer J.M."/>
            <person name="Drees K.P."/>
            <person name="Foster J.T."/>
            <person name="Lindner D.L."/>
        </authorList>
    </citation>
    <scope>NUCLEOTIDE SEQUENCE [LARGE SCALE GENOMIC DNA]</scope>
    <source>
        <strain evidence="3">UAMH 10579</strain>
    </source>
</reference>
<feature type="region of interest" description="Disordered" evidence="1">
    <location>
        <begin position="1"/>
        <end position="53"/>
    </location>
</feature>
<evidence type="ECO:0000256" key="1">
    <source>
        <dbReference type="SAM" id="MobiDB-lite"/>
    </source>
</evidence>
<protein>
    <submittedName>
        <fullName evidence="2">Uncharacterized protein</fullName>
    </submittedName>
</protein>
<dbReference type="RefSeq" id="XP_018135427.2">
    <property type="nucleotide sequence ID" value="XM_018269592.2"/>
</dbReference>
<feature type="compositionally biased region" description="Polar residues" evidence="1">
    <location>
        <begin position="12"/>
        <end position="37"/>
    </location>
</feature>
<dbReference type="Proteomes" id="UP000091956">
    <property type="component" value="Unassembled WGS sequence"/>
</dbReference>
<proteinExistence type="predicted"/>
<accession>A0A2P2SY03</accession>
<evidence type="ECO:0000313" key="3">
    <source>
        <dbReference type="Proteomes" id="UP000091956"/>
    </source>
</evidence>
<name>A0A2P2SY03_9PEZI</name>
<gene>
    <name evidence="2" type="ORF">VE01_00059</name>
</gene>
<dbReference type="GeneID" id="28833445"/>
<reference evidence="2 3" key="1">
    <citation type="submission" date="2016-03" db="EMBL/GenBank/DDBJ databases">
        <title>Comparative genomics of Pseudogymnoascus destructans, the fungus causing white-nose syndrome of bats.</title>
        <authorList>
            <person name="Palmer J.M."/>
            <person name="Drees K.P."/>
            <person name="Foster J.T."/>
            <person name="Lindner D.L."/>
        </authorList>
    </citation>
    <scope>NUCLEOTIDE SEQUENCE [LARGE SCALE GENOMIC DNA]</scope>
    <source>
        <strain evidence="2 3">UAMH 10579</strain>
    </source>
</reference>
<sequence length="121" mass="13440">MIPPNTRKSHIPPTTSNLNTQNSKLKMSSIAMMNSKTKGGPANPPPQAPSIPPDQLEAANAKAALDRRVKAVADVFRENLAYEYELEKEMAKATDEFAQKRRAEDYRATNGNDVRIGMRQE</sequence>
<feature type="compositionally biased region" description="Pro residues" evidence="1">
    <location>
        <begin position="42"/>
        <end position="52"/>
    </location>
</feature>
<evidence type="ECO:0000313" key="2">
    <source>
        <dbReference type="EMBL" id="OBU01695.2"/>
    </source>
</evidence>
<keyword evidence="3" id="KW-1185">Reference proteome</keyword>
<dbReference type="EMBL" id="KV460206">
    <property type="protein sequence ID" value="OBU01695.2"/>
    <property type="molecule type" value="Genomic_DNA"/>
</dbReference>
<organism evidence="2 3">
    <name type="scientific">Pseudogymnoascus verrucosus</name>
    <dbReference type="NCBI Taxonomy" id="342668"/>
    <lineage>
        <taxon>Eukaryota</taxon>
        <taxon>Fungi</taxon>
        <taxon>Dikarya</taxon>
        <taxon>Ascomycota</taxon>
        <taxon>Pezizomycotina</taxon>
        <taxon>Leotiomycetes</taxon>
        <taxon>Thelebolales</taxon>
        <taxon>Thelebolaceae</taxon>
        <taxon>Pseudogymnoascus</taxon>
    </lineage>
</organism>